<comment type="similarity">
    <text evidence="1">Belongs to the eukaryotic ribosomal protein eL39 family.</text>
</comment>
<sequence length="150" mass="17032">MHTDNTIRYNAKRRHWRRTTNENELIKWRSQLQGHKIKKIETKGIAASKTSKQLIHTVPALNARDKVLAVSRLLVKTPAARPYRVAFALLITSSRSLLKGTKYEQVELGWRGSEYDRHYLNTGENSGLDIEALGAKSSTATFKSSTAFYT</sequence>
<dbReference type="InterPro" id="IPR023626">
    <property type="entry name" value="Ribosomal_eL39_dom_sf"/>
</dbReference>
<proteinExistence type="inferred from homology"/>
<evidence type="ECO:0000256" key="2">
    <source>
        <dbReference type="ARBA" id="ARBA00022980"/>
    </source>
</evidence>
<dbReference type="Gene3D" id="1.10.1620.10">
    <property type="entry name" value="Ribosomal protein L39e"/>
    <property type="match status" value="1"/>
</dbReference>
<protein>
    <submittedName>
        <fullName evidence="4">Uncharacterized protein</fullName>
    </submittedName>
</protein>
<comment type="caution">
    <text evidence="4">The sequence shown here is derived from an EMBL/GenBank/DDBJ whole genome shotgun (WGS) entry which is preliminary data.</text>
</comment>
<organism evidence="4 5">
    <name type="scientific">Escallonia herrerae</name>
    <dbReference type="NCBI Taxonomy" id="1293975"/>
    <lineage>
        <taxon>Eukaryota</taxon>
        <taxon>Viridiplantae</taxon>
        <taxon>Streptophyta</taxon>
        <taxon>Embryophyta</taxon>
        <taxon>Tracheophyta</taxon>
        <taxon>Spermatophyta</taxon>
        <taxon>Magnoliopsida</taxon>
        <taxon>eudicotyledons</taxon>
        <taxon>Gunneridae</taxon>
        <taxon>Pentapetalae</taxon>
        <taxon>asterids</taxon>
        <taxon>campanulids</taxon>
        <taxon>Escalloniales</taxon>
        <taxon>Escalloniaceae</taxon>
        <taxon>Escallonia</taxon>
    </lineage>
</organism>
<dbReference type="GO" id="GO:0006412">
    <property type="term" value="P:translation"/>
    <property type="evidence" value="ECO:0007669"/>
    <property type="project" value="InterPro"/>
</dbReference>
<keyword evidence="3" id="KW-0687">Ribonucleoprotein</keyword>
<dbReference type="GO" id="GO:0003735">
    <property type="term" value="F:structural constituent of ribosome"/>
    <property type="evidence" value="ECO:0007669"/>
    <property type="project" value="InterPro"/>
</dbReference>
<name>A0AA88V0Z1_9ASTE</name>
<dbReference type="Pfam" id="PF00832">
    <property type="entry name" value="Ribosomal_L39"/>
    <property type="match status" value="1"/>
</dbReference>
<dbReference type="Proteomes" id="UP001188597">
    <property type="component" value="Unassembled WGS sequence"/>
</dbReference>
<accession>A0AA88V0Z1</accession>
<dbReference type="GO" id="GO:0005840">
    <property type="term" value="C:ribosome"/>
    <property type="evidence" value="ECO:0007669"/>
    <property type="project" value="UniProtKB-KW"/>
</dbReference>
<evidence type="ECO:0000313" key="5">
    <source>
        <dbReference type="Proteomes" id="UP001188597"/>
    </source>
</evidence>
<evidence type="ECO:0000313" key="4">
    <source>
        <dbReference type="EMBL" id="KAK2999629.1"/>
    </source>
</evidence>
<keyword evidence="2" id="KW-0689">Ribosomal protein</keyword>
<dbReference type="EMBL" id="JAVXUP010003215">
    <property type="protein sequence ID" value="KAK2999629.1"/>
    <property type="molecule type" value="Genomic_DNA"/>
</dbReference>
<dbReference type="GO" id="GO:1990904">
    <property type="term" value="C:ribonucleoprotein complex"/>
    <property type="evidence" value="ECO:0007669"/>
    <property type="project" value="UniProtKB-KW"/>
</dbReference>
<dbReference type="AlphaFoldDB" id="A0AA88V0Z1"/>
<evidence type="ECO:0000256" key="3">
    <source>
        <dbReference type="ARBA" id="ARBA00023274"/>
    </source>
</evidence>
<evidence type="ECO:0000256" key="1">
    <source>
        <dbReference type="ARBA" id="ARBA00009339"/>
    </source>
</evidence>
<keyword evidence="5" id="KW-1185">Reference proteome</keyword>
<dbReference type="InterPro" id="IPR000077">
    <property type="entry name" value="Ribosomal_eL39"/>
</dbReference>
<reference evidence="4" key="1">
    <citation type="submission" date="2022-12" db="EMBL/GenBank/DDBJ databases">
        <title>Draft genome assemblies for two species of Escallonia (Escalloniales).</title>
        <authorList>
            <person name="Chanderbali A."/>
            <person name="Dervinis C."/>
            <person name="Anghel I."/>
            <person name="Soltis D."/>
            <person name="Soltis P."/>
            <person name="Zapata F."/>
        </authorList>
    </citation>
    <scope>NUCLEOTIDE SEQUENCE</scope>
    <source>
        <strain evidence="4">UCBG64.0493</strain>
        <tissue evidence="4">Leaf</tissue>
    </source>
</reference>
<gene>
    <name evidence="4" type="ORF">RJ639_023263</name>
</gene>